<dbReference type="HOGENOM" id="CLU_146484_3_1_4"/>
<protein>
    <recommendedName>
        <fullName evidence="1">DUF2249 domain-containing protein</fullName>
    </recommendedName>
</protein>
<dbReference type="Proteomes" id="UP000001812">
    <property type="component" value="Chromosome I"/>
</dbReference>
<accession>A0A0E1W166</accession>
<reference evidence="2" key="1">
    <citation type="submission" date="2009-05" db="EMBL/GenBank/DDBJ databases">
        <authorList>
            <person name="Harkins D.M."/>
            <person name="DeShazer D."/>
            <person name="Woods D.E."/>
            <person name="Brinkac L.M."/>
            <person name="Brown K.A."/>
            <person name="Hung G.C."/>
            <person name="Tuanyok A."/>
            <person name="Zhang B."/>
            <person name="Nierman W.C."/>
        </authorList>
    </citation>
    <scope>NUCLEOTIDE SEQUENCE [LARGE SCALE GENOMIC DNA]</scope>
    <source>
        <strain evidence="2">1710a</strain>
    </source>
</reference>
<organism evidence="2">
    <name type="scientific">Burkholderia pseudomallei 1710a</name>
    <dbReference type="NCBI Taxonomy" id="320371"/>
    <lineage>
        <taxon>Bacteria</taxon>
        <taxon>Pseudomonadati</taxon>
        <taxon>Pseudomonadota</taxon>
        <taxon>Betaproteobacteria</taxon>
        <taxon>Burkholderiales</taxon>
        <taxon>Burkholderiaceae</taxon>
        <taxon>Burkholderia</taxon>
        <taxon>pseudomallei group</taxon>
    </lineage>
</organism>
<dbReference type="GeneID" id="92978376"/>
<sequence length="132" mass="14605">MLQAGRTPSAFSGEWRALRTGRAPRLSPFKDQVMNEQYASIIDVRRIPHHKRHALIFGTFDALPGGEALQLINDHDPKPLYYQLEERAADSFEWTYLEAGPSQWRVQIAKRGDALGHHDAGDSCCSGGGCGG</sequence>
<evidence type="ECO:0000259" key="1">
    <source>
        <dbReference type="Pfam" id="PF10006"/>
    </source>
</evidence>
<dbReference type="InterPro" id="IPR018720">
    <property type="entry name" value="DUF2249"/>
</dbReference>
<gene>
    <name evidence="2" type="ORF">BURPS1710A_3266</name>
</gene>
<dbReference type="Pfam" id="PF10006">
    <property type="entry name" value="DUF2249"/>
    <property type="match status" value="1"/>
</dbReference>
<dbReference type="RefSeq" id="WP_004193840.1">
    <property type="nucleotide sequence ID" value="NZ_CM000832.1"/>
</dbReference>
<proteinExistence type="predicted"/>
<feature type="domain" description="DUF2249" evidence="1">
    <location>
        <begin position="42"/>
        <end position="110"/>
    </location>
</feature>
<name>A0A0E1W166_BURPE</name>
<evidence type="ECO:0000313" key="2">
    <source>
        <dbReference type="EMBL" id="EET06051.1"/>
    </source>
</evidence>
<dbReference type="AlphaFoldDB" id="A0A0E1W166"/>
<dbReference type="EMBL" id="CM000832">
    <property type="protein sequence ID" value="EET06051.1"/>
    <property type="molecule type" value="Genomic_DNA"/>
</dbReference>